<accession>A0A6M3JGI9</accession>
<dbReference type="AlphaFoldDB" id="A0A6M3JGI9"/>
<proteinExistence type="predicted"/>
<organism evidence="1">
    <name type="scientific">viral metagenome</name>
    <dbReference type="NCBI Taxonomy" id="1070528"/>
    <lineage>
        <taxon>unclassified sequences</taxon>
        <taxon>metagenomes</taxon>
        <taxon>organismal metagenomes</taxon>
    </lineage>
</organism>
<protein>
    <submittedName>
        <fullName evidence="1">Uncharacterized protein</fullName>
    </submittedName>
</protein>
<sequence length="125" mass="14409">MEIEDLPEDLREMVEGLRHGSNTIECDVKDALKIASDVDDFRERVCCEIDSLIGEAQEVKNTVCKEKVHVVIHLFEGILEEVAVHRREDKAREDYEKRIIEAYGELVDEQHGKDEILMTEAEVVE</sequence>
<name>A0A6M3JGI9_9ZZZZ</name>
<reference evidence="1" key="1">
    <citation type="submission" date="2020-03" db="EMBL/GenBank/DDBJ databases">
        <title>The deep terrestrial virosphere.</title>
        <authorList>
            <person name="Holmfeldt K."/>
            <person name="Nilsson E."/>
            <person name="Simone D."/>
            <person name="Lopez-Fernandez M."/>
            <person name="Wu X."/>
            <person name="de Brujin I."/>
            <person name="Lundin D."/>
            <person name="Andersson A."/>
            <person name="Bertilsson S."/>
            <person name="Dopson M."/>
        </authorList>
    </citation>
    <scope>NUCLEOTIDE SEQUENCE</scope>
    <source>
        <strain evidence="1">MM415A07376</strain>
    </source>
</reference>
<evidence type="ECO:0000313" key="1">
    <source>
        <dbReference type="EMBL" id="QJA68285.1"/>
    </source>
</evidence>
<gene>
    <name evidence="1" type="ORF">MM415A07376_0011</name>
</gene>
<dbReference type="EMBL" id="MT141603">
    <property type="protein sequence ID" value="QJA68285.1"/>
    <property type="molecule type" value="Genomic_DNA"/>
</dbReference>